<feature type="compositionally biased region" description="Polar residues" evidence="1">
    <location>
        <begin position="9"/>
        <end position="19"/>
    </location>
</feature>
<reference evidence="2 3" key="1">
    <citation type="submission" date="2024-10" db="EMBL/GenBank/DDBJ databases">
        <title>Updated reference genomes for cyclostephanoid diatoms.</title>
        <authorList>
            <person name="Roberts W.R."/>
            <person name="Alverson A.J."/>
        </authorList>
    </citation>
    <scope>NUCLEOTIDE SEQUENCE [LARGE SCALE GENOMIC DNA]</scope>
    <source>
        <strain evidence="2 3">AJA276-08</strain>
    </source>
</reference>
<dbReference type="Proteomes" id="UP001530315">
    <property type="component" value="Unassembled WGS sequence"/>
</dbReference>
<dbReference type="EMBL" id="JALLAZ020000668">
    <property type="protein sequence ID" value="KAL3789825.1"/>
    <property type="molecule type" value="Genomic_DNA"/>
</dbReference>
<gene>
    <name evidence="2" type="ORF">ACHAW5_011248</name>
</gene>
<proteinExistence type="predicted"/>
<comment type="caution">
    <text evidence="2">The sequence shown here is derived from an EMBL/GenBank/DDBJ whole genome shotgun (WGS) entry which is preliminary data.</text>
</comment>
<feature type="region of interest" description="Disordered" evidence="1">
    <location>
        <begin position="1"/>
        <end position="50"/>
    </location>
</feature>
<evidence type="ECO:0000313" key="3">
    <source>
        <dbReference type="Proteomes" id="UP001530315"/>
    </source>
</evidence>
<evidence type="ECO:0000256" key="1">
    <source>
        <dbReference type="SAM" id="MobiDB-lite"/>
    </source>
</evidence>
<sequence length="123" mass="13475">MTKIASGRTMVSSQSSTTFAKMPLPKATDARAAEGVPGSPRTQILPRPSSRHCCSFVRRERGRAMAMPAIATPTKQPKQDDCAIHCPTMTTNDDDDERLRCRATGDDNVRVLNVVKEKDKSKS</sequence>
<evidence type="ECO:0000313" key="2">
    <source>
        <dbReference type="EMBL" id="KAL3789825.1"/>
    </source>
</evidence>
<organism evidence="2 3">
    <name type="scientific">Stephanodiscus triporus</name>
    <dbReference type="NCBI Taxonomy" id="2934178"/>
    <lineage>
        <taxon>Eukaryota</taxon>
        <taxon>Sar</taxon>
        <taxon>Stramenopiles</taxon>
        <taxon>Ochrophyta</taxon>
        <taxon>Bacillariophyta</taxon>
        <taxon>Coscinodiscophyceae</taxon>
        <taxon>Thalassiosirophycidae</taxon>
        <taxon>Stephanodiscales</taxon>
        <taxon>Stephanodiscaceae</taxon>
        <taxon>Stephanodiscus</taxon>
    </lineage>
</organism>
<accession>A0ABD3PUG8</accession>
<protein>
    <submittedName>
        <fullName evidence="2">Uncharacterized protein</fullName>
    </submittedName>
</protein>
<keyword evidence="3" id="KW-1185">Reference proteome</keyword>
<dbReference type="AlphaFoldDB" id="A0ABD3PUG8"/>
<name>A0ABD3PUG8_9STRA</name>